<evidence type="ECO:0008006" key="3">
    <source>
        <dbReference type="Google" id="ProtNLM"/>
    </source>
</evidence>
<name>A0A841IYV0_9SPHN</name>
<dbReference type="Proteomes" id="UP000552700">
    <property type="component" value="Unassembled WGS sequence"/>
</dbReference>
<gene>
    <name evidence="1" type="ORF">FHS92_001858</name>
</gene>
<sequence>MKTPFDTIVRIETRRVEEIRLAVHGEMAQVRQWAEAEQAVAHAMRAECESAASDPMLSTHAWLRARMADAATAARHRSASETALAQLRDKASNAYGALRVAQEAARRHREHIARQRSRFEQAEADDLSQARRLLRERRAAMTARWGGPA</sequence>
<protein>
    <recommendedName>
        <fullName evidence="3">Flagellar FliJ protein</fullName>
    </recommendedName>
</protein>
<proteinExistence type="predicted"/>
<dbReference type="EMBL" id="JACIJP010000002">
    <property type="protein sequence ID" value="MBB6124129.1"/>
    <property type="molecule type" value="Genomic_DNA"/>
</dbReference>
<accession>A0A841IYV0</accession>
<reference evidence="1 2" key="1">
    <citation type="submission" date="2020-08" db="EMBL/GenBank/DDBJ databases">
        <title>Genomic Encyclopedia of Type Strains, Phase IV (KMG-IV): sequencing the most valuable type-strain genomes for metagenomic binning, comparative biology and taxonomic classification.</title>
        <authorList>
            <person name="Goeker M."/>
        </authorList>
    </citation>
    <scope>NUCLEOTIDE SEQUENCE [LARGE SCALE GENOMIC DNA]</scope>
    <source>
        <strain evidence="1 2">DSM 102255</strain>
    </source>
</reference>
<organism evidence="1 2">
    <name type="scientific">Sphingobium subterraneum</name>
    <dbReference type="NCBI Taxonomy" id="627688"/>
    <lineage>
        <taxon>Bacteria</taxon>
        <taxon>Pseudomonadati</taxon>
        <taxon>Pseudomonadota</taxon>
        <taxon>Alphaproteobacteria</taxon>
        <taxon>Sphingomonadales</taxon>
        <taxon>Sphingomonadaceae</taxon>
        <taxon>Sphingobium</taxon>
    </lineage>
</organism>
<dbReference type="RefSeq" id="WP_184079806.1">
    <property type="nucleotide sequence ID" value="NZ_JACIJP010000002.1"/>
</dbReference>
<evidence type="ECO:0000313" key="2">
    <source>
        <dbReference type="Proteomes" id="UP000552700"/>
    </source>
</evidence>
<keyword evidence="2" id="KW-1185">Reference proteome</keyword>
<comment type="caution">
    <text evidence="1">The sequence shown here is derived from an EMBL/GenBank/DDBJ whole genome shotgun (WGS) entry which is preliminary data.</text>
</comment>
<evidence type="ECO:0000313" key="1">
    <source>
        <dbReference type="EMBL" id="MBB6124129.1"/>
    </source>
</evidence>
<dbReference type="AlphaFoldDB" id="A0A841IYV0"/>